<dbReference type="RefSeq" id="WP_193864379.1">
    <property type="nucleotide sequence ID" value="NZ_JADEYR010000001.1"/>
</dbReference>
<dbReference type="PANTHER" id="PTHR10625:SF10">
    <property type="entry name" value="HISTONE DEACETYLASE HDAC1"/>
    <property type="match status" value="1"/>
</dbReference>
<dbReference type="InterPro" id="IPR023696">
    <property type="entry name" value="Ureohydrolase_dom_sf"/>
</dbReference>
<dbReference type="PANTHER" id="PTHR10625">
    <property type="entry name" value="HISTONE DEACETYLASE HDAC1-RELATED"/>
    <property type="match status" value="1"/>
</dbReference>
<evidence type="ECO:0000256" key="1">
    <source>
        <dbReference type="ARBA" id="ARBA00005101"/>
    </source>
</evidence>
<dbReference type="InterPro" id="IPR037138">
    <property type="entry name" value="His_deacetylse_dom_sf"/>
</dbReference>
<proteinExistence type="inferred from homology"/>
<dbReference type="Gene3D" id="3.40.800.20">
    <property type="entry name" value="Histone deacetylase domain"/>
    <property type="match status" value="1"/>
</dbReference>
<gene>
    <name evidence="6" type="ORF">IOE58_00040</name>
</gene>
<evidence type="ECO:0000256" key="3">
    <source>
        <dbReference type="ARBA" id="ARBA00020218"/>
    </source>
</evidence>
<accession>A0ABR9VWT8</accession>
<comment type="pathway">
    <text evidence="1">Ketone degradation; acetoin degradation.</text>
</comment>
<dbReference type="PRINTS" id="PR01272">
    <property type="entry name" value="ACUCPROTEIN"/>
</dbReference>
<comment type="similarity">
    <text evidence="2">Belongs to the histone deacetylase family.</text>
</comment>
<evidence type="ECO:0000256" key="4">
    <source>
        <dbReference type="ARBA" id="ARBA00022627"/>
    </source>
</evidence>
<protein>
    <recommendedName>
        <fullName evidence="3">Acetoin utilization protein AcuC</fullName>
    </recommendedName>
</protein>
<dbReference type="InterPro" id="IPR003085">
    <property type="entry name" value="AcuC"/>
</dbReference>
<dbReference type="SUPFAM" id="SSF52768">
    <property type="entry name" value="Arginase/deacetylase"/>
    <property type="match status" value="1"/>
</dbReference>
<sequence length="414" mass="44195">MLADDAPPTTTADSCAVVWDEGFCRYDFGPYHPMSPVRLTLTLDLARAAGLLDRPGVEVIEAPVASEEQLATVHERPYIEAVRRASAPLLLEAHDELIGVGIGGDDVPAFPGMHEASAQIVGGSIAAIDAIRSGRVARAVNVAGGMHHARPGRASGFCVYNDAAIAIRHAIDEGEPRVLYVDVDVHHGDGVERALWDEPRAVTVSIHESGEHLFPGTGFVQDTGGAGALGSAINVPLPPRTDADGWVRAIRATVPALARAIRPTLLVTQHGADTHRVDPLADFTVSLEAQRAVMVLMREIADEVCEGRWLALGGGGYAVVDVVPRSWAHLIAVATGDPVDPDQPLPQAYLNAEARARLEHGLTPEPAIRTFGDGRPLAVRDWESGFDPEDPLDRAVQAARRAAFPEWGLDPFHD</sequence>
<dbReference type="PRINTS" id="PR01270">
    <property type="entry name" value="HDASUPER"/>
</dbReference>
<feature type="domain" description="Histone deacetylase" evidence="5">
    <location>
        <begin position="32"/>
        <end position="332"/>
    </location>
</feature>
<dbReference type="CDD" id="cd09994">
    <property type="entry name" value="HDAC_AcuC_like"/>
    <property type="match status" value="1"/>
</dbReference>
<evidence type="ECO:0000313" key="6">
    <source>
        <dbReference type="EMBL" id="MBE9402659.1"/>
    </source>
</evidence>
<dbReference type="EMBL" id="JADEYR010000001">
    <property type="protein sequence ID" value="MBE9402659.1"/>
    <property type="molecule type" value="Genomic_DNA"/>
</dbReference>
<reference evidence="6 7" key="1">
    <citation type="submission" date="2020-10" db="EMBL/GenBank/DDBJ databases">
        <title>Draft genome and description of Brachybacterium epidermidis sp nov.</title>
        <authorList>
            <person name="Boxberger M."/>
            <person name="La Scola B."/>
        </authorList>
    </citation>
    <scope>NUCLEOTIDE SEQUENCE [LARGE SCALE GENOMIC DNA]</scope>
    <source>
        <strain evidence="6 7">Marseille-Q2903</strain>
    </source>
</reference>
<keyword evidence="4" id="KW-0006">Acetoin catabolism</keyword>
<dbReference type="Proteomes" id="UP000644727">
    <property type="component" value="Unassembled WGS sequence"/>
</dbReference>
<dbReference type="Pfam" id="PF00850">
    <property type="entry name" value="Hist_deacetyl"/>
    <property type="match status" value="1"/>
</dbReference>
<dbReference type="InterPro" id="IPR000286">
    <property type="entry name" value="HDACs"/>
</dbReference>
<comment type="caution">
    <text evidence="6">The sequence shown here is derived from an EMBL/GenBank/DDBJ whole genome shotgun (WGS) entry which is preliminary data.</text>
</comment>
<organism evidence="6 7">
    <name type="scientific">Brachybacterium epidermidis</name>
    <dbReference type="NCBI Taxonomy" id="2781983"/>
    <lineage>
        <taxon>Bacteria</taxon>
        <taxon>Bacillati</taxon>
        <taxon>Actinomycetota</taxon>
        <taxon>Actinomycetes</taxon>
        <taxon>Micrococcales</taxon>
        <taxon>Dermabacteraceae</taxon>
        <taxon>Brachybacterium</taxon>
    </lineage>
</organism>
<keyword evidence="7" id="KW-1185">Reference proteome</keyword>
<evidence type="ECO:0000256" key="2">
    <source>
        <dbReference type="ARBA" id="ARBA00005947"/>
    </source>
</evidence>
<name>A0ABR9VWT8_9MICO</name>
<dbReference type="InterPro" id="IPR023801">
    <property type="entry name" value="His_deacetylse_dom"/>
</dbReference>
<evidence type="ECO:0000259" key="5">
    <source>
        <dbReference type="Pfam" id="PF00850"/>
    </source>
</evidence>
<evidence type="ECO:0000313" key="7">
    <source>
        <dbReference type="Proteomes" id="UP000644727"/>
    </source>
</evidence>